<organism evidence="1 2">
    <name type="scientific">Triticum urartu</name>
    <name type="common">Red wild einkorn</name>
    <name type="synonym">Crithodium urartu</name>
    <dbReference type="NCBI Taxonomy" id="4572"/>
    <lineage>
        <taxon>Eukaryota</taxon>
        <taxon>Viridiplantae</taxon>
        <taxon>Streptophyta</taxon>
        <taxon>Embryophyta</taxon>
        <taxon>Tracheophyta</taxon>
        <taxon>Spermatophyta</taxon>
        <taxon>Magnoliopsida</taxon>
        <taxon>Liliopsida</taxon>
        <taxon>Poales</taxon>
        <taxon>Poaceae</taxon>
        <taxon>BOP clade</taxon>
        <taxon>Pooideae</taxon>
        <taxon>Triticodae</taxon>
        <taxon>Triticeae</taxon>
        <taxon>Triticinae</taxon>
        <taxon>Triticum</taxon>
    </lineage>
</organism>
<reference evidence="1" key="2">
    <citation type="submission" date="2018-03" db="EMBL/GenBank/DDBJ databases">
        <title>The Triticum urartu genome reveals the dynamic nature of wheat genome evolution.</title>
        <authorList>
            <person name="Ling H."/>
            <person name="Ma B."/>
            <person name="Shi X."/>
            <person name="Liu H."/>
            <person name="Dong L."/>
            <person name="Sun H."/>
            <person name="Cao Y."/>
            <person name="Gao Q."/>
            <person name="Zheng S."/>
            <person name="Li Y."/>
            <person name="Yu Y."/>
            <person name="Du H."/>
            <person name="Qi M."/>
            <person name="Li Y."/>
            <person name="Yu H."/>
            <person name="Cui Y."/>
            <person name="Wang N."/>
            <person name="Chen C."/>
            <person name="Wu H."/>
            <person name="Zhao Y."/>
            <person name="Zhang J."/>
            <person name="Li Y."/>
            <person name="Zhou W."/>
            <person name="Zhang B."/>
            <person name="Hu W."/>
            <person name="Eijk M."/>
            <person name="Tang J."/>
            <person name="Witsenboer H."/>
            <person name="Zhao S."/>
            <person name="Li Z."/>
            <person name="Zhang A."/>
            <person name="Wang D."/>
            <person name="Liang C."/>
        </authorList>
    </citation>
    <scope>NUCLEOTIDE SEQUENCE [LARGE SCALE GENOMIC DNA]</scope>
    <source>
        <strain evidence="1">cv. G1812</strain>
    </source>
</reference>
<sequence length="43" mass="5020">MQTTSDSDDELRCYMMASESNYSTMLLHPNRLHIFPRLQLTGD</sequence>
<reference evidence="1" key="3">
    <citation type="submission" date="2022-06" db="UniProtKB">
        <authorList>
            <consortium name="EnsemblPlants"/>
        </authorList>
    </citation>
    <scope>IDENTIFICATION</scope>
</reference>
<protein>
    <submittedName>
        <fullName evidence="1">Uncharacterized protein</fullName>
    </submittedName>
</protein>
<dbReference type="EnsemblPlants" id="TuG1812G0700000469.01.T06">
    <property type="protein sequence ID" value="TuG1812G0700000469.01.T06"/>
    <property type="gene ID" value="TuG1812G0700000469.01"/>
</dbReference>
<keyword evidence="2" id="KW-1185">Reference proteome</keyword>
<reference evidence="2" key="1">
    <citation type="journal article" date="2013" name="Nature">
        <title>Draft genome of the wheat A-genome progenitor Triticum urartu.</title>
        <authorList>
            <person name="Ling H.Q."/>
            <person name="Zhao S."/>
            <person name="Liu D."/>
            <person name="Wang J."/>
            <person name="Sun H."/>
            <person name="Zhang C."/>
            <person name="Fan H."/>
            <person name="Li D."/>
            <person name="Dong L."/>
            <person name="Tao Y."/>
            <person name="Gao C."/>
            <person name="Wu H."/>
            <person name="Li Y."/>
            <person name="Cui Y."/>
            <person name="Guo X."/>
            <person name="Zheng S."/>
            <person name="Wang B."/>
            <person name="Yu K."/>
            <person name="Liang Q."/>
            <person name="Yang W."/>
            <person name="Lou X."/>
            <person name="Chen J."/>
            <person name="Feng M."/>
            <person name="Jian J."/>
            <person name="Zhang X."/>
            <person name="Luo G."/>
            <person name="Jiang Y."/>
            <person name="Liu J."/>
            <person name="Wang Z."/>
            <person name="Sha Y."/>
            <person name="Zhang B."/>
            <person name="Wu H."/>
            <person name="Tang D."/>
            <person name="Shen Q."/>
            <person name="Xue P."/>
            <person name="Zou S."/>
            <person name="Wang X."/>
            <person name="Liu X."/>
            <person name="Wang F."/>
            <person name="Yang Y."/>
            <person name="An X."/>
            <person name="Dong Z."/>
            <person name="Zhang K."/>
            <person name="Zhang X."/>
            <person name="Luo M.C."/>
            <person name="Dvorak J."/>
            <person name="Tong Y."/>
            <person name="Wang J."/>
            <person name="Yang H."/>
            <person name="Li Z."/>
            <person name="Wang D."/>
            <person name="Zhang A."/>
            <person name="Wang J."/>
        </authorList>
    </citation>
    <scope>NUCLEOTIDE SEQUENCE</scope>
    <source>
        <strain evidence="2">cv. G1812</strain>
    </source>
</reference>
<proteinExistence type="predicted"/>
<evidence type="ECO:0000313" key="1">
    <source>
        <dbReference type="EnsemblPlants" id="TuG1812G0700000469.01.T06"/>
    </source>
</evidence>
<dbReference type="Gramene" id="TuG1812G0700000469.01.T06">
    <property type="protein sequence ID" value="TuG1812G0700000469.01.T06"/>
    <property type="gene ID" value="TuG1812G0700000469.01"/>
</dbReference>
<accession>A0A8R7QW02</accession>
<name>A0A8R7QW02_TRIUA</name>
<evidence type="ECO:0000313" key="2">
    <source>
        <dbReference type="Proteomes" id="UP000015106"/>
    </source>
</evidence>
<dbReference type="AlphaFoldDB" id="A0A8R7QW02"/>
<dbReference type="Proteomes" id="UP000015106">
    <property type="component" value="Chromosome 7"/>
</dbReference>